<dbReference type="Proteomes" id="UP001165065">
    <property type="component" value="Unassembled WGS sequence"/>
</dbReference>
<feature type="region of interest" description="Disordered" evidence="1">
    <location>
        <begin position="597"/>
        <end position="629"/>
    </location>
</feature>
<comment type="caution">
    <text evidence="3">The sequence shown here is derived from an EMBL/GenBank/DDBJ whole genome shotgun (WGS) entry which is preliminary data.</text>
</comment>
<dbReference type="AlphaFoldDB" id="A0A9W7L435"/>
<gene>
    <name evidence="3" type="ORF">TrCOL_g3109</name>
</gene>
<evidence type="ECO:0000313" key="3">
    <source>
        <dbReference type="EMBL" id="GMI26377.1"/>
    </source>
</evidence>
<organism evidence="3 4">
    <name type="scientific">Triparma columacea</name>
    <dbReference type="NCBI Taxonomy" id="722753"/>
    <lineage>
        <taxon>Eukaryota</taxon>
        <taxon>Sar</taxon>
        <taxon>Stramenopiles</taxon>
        <taxon>Ochrophyta</taxon>
        <taxon>Bolidophyceae</taxon>
        <taxon>Parmales</taxon>
        <taxon>Triparmaceae</taxon>
        <taxon>Triparma</taxon>
    </lineage>
</organism>
<feature type="compositionally biased region" description="Low complexity" evidence="1">
    <location>
        <begin position="59"/>
        <end position="69"/>
    </location>
</feature>
<feature type="compositionally biased region" description="Basic and acidic residues" evidence="1">
    <location>
        <begin position="613"/>
        <end position="623"/>
    </location>
</feature>
<protein>
    <recommendedName>
        <fullName evidence="2">PX domain-containing protein</fullName>
    </recommendedName>
</protein>
<accession>A0A9W7L435</accession>
<feature type="compositionally biased region" description="Basic residues" evidence="1">
    <location>
        <begin position="19"/>
        <end position="33"/>
    </location>
</feature>
<feature type="domain" description="PX" evidence="2">
    <location>
        <begin position="142"/>
        <end position="262"/>
    </location>
</feature>
<evidence type="ECO:0000259" key="2">
    <source>
        <dbReference type="PROSITE" id="PS50195"/>
    </source>
</evidence>
<evidence type="ECO:0000256" key="1">
    <source>
        <dbReference type="SAM" id="MobiDB-lite"/>
    </source>
</evidence>
<evidence type="ECO:0000313" key="4">
    <source>
        <dbReference type="Proteomes" id="UP001165065"/>
    </source>
</evidence>
<sequence length="709" mass="78865">MSSSPTPPPSGPSGSSSSKPKRFKPGKALKRFSAKLGFGGAAKEGAGEATELSENAATLPSEESPPLSEGPTITPESETAQCALPPVPPEISAEPSRSKISITQPEILPLRRLSLHSYMTNQKSPPSPGSASSESSPSYLLSPYTVTVALAPSSLSVSANYAVTLIREETNVVMTTARKFRHFQALHSALEKELPRLGINSSFFPKTYSKSSFGIALTANQKNRRIKLLSSWLSRVLLASHSLLPASQSLLHNFLLPPSNLEMLSARKIQSFLRARKMGRTLAVERHRSLQAGLIQAQFRGRKGRAYTKRYKTRVRAAIMIQKIARKNRDVQRFFKFAREKRLATNFQDDYENIGRHSESGRMRKLSQGQVSLKVVFEGPLQVGRTLMVCTACTDSICSSLHVTCSSTMTDEEYRAELRDGDVQAVLGMMSGVATAVQEGGVKKVLRALHIKEEVRKVKVKKGKYEFVSVEVLSIRKDKKEMEASYELLLHGVRVVEKNIGFRGVKNGGKKIMWIEEKEGQGSCVFVEEKRKRNRERQPTRGIPLSEINEVLRVEGKPRRIRVVRVGGERELEVELCDMETAARVCSTLKKFMEEEEDRVRATATANDNDEGSTDKGGGRGGEDESVVGGGCTVISDVTMDTLDYYDRKQQDFQREVMDGDSTVKREEVMKQKKRIDIRNKRAIEKREEEEGFGVGVFERMGIRGRKDS</sequence>
<dbReference type="SUPFAM" id="SSF64268">
    <property type="entry name" value="PX domain"/>
    <property type="match status" value="1"/>
</dbReference>
<dbReference type="InterPro" id="IPR036871">
    <property type="entry name" value="PX_dom_sf"/>
</dbReference>
<feature type="region of interest" description="Disordered" evidence="1">
    <location>
        <begin position="1"/>
        <end position="104"/>
    </location>
</feature>
<dbReference type="InterPro" id="IPR001683">
    <property type="entry name" value="PX_dom"/>
</dbReference>
<dbReference type="Pfam" id="PF00787">
    <property type="entry name" value="PX"/>
    <property type="match status" value="1"/>
</dbReference>
<name>A0A9W7L435_9STRA</name>
<dbReference type="GO" id="GO:0035091">
    <property type="term" value="F:phosphatidylinositol binding"/>
    <property type="evidence" value="ECO:0007669"/>
    <property type="project" value="InterPro"/>
</dbReference>
<feature type="compositionally biased region" description="Pro residues" evidence="1">
    <location>
        <begin position="1"/>
        <end position="11"/>
    </location>
</feature>
<dbReference type="OrthoDB" id="10550695at2759"/>
<reference evidence="4" key="1">
    <citation type="journal article" date="2023" name="Commun. Biol.">
        <title>Genome analysis of Parmales, the sister group of diatoms, reveals the evolutionary specialization of diatoms from phago-mixotrophs to photoautotrophs.</title>
        <authorList>
            <person name="Ban H."/>
            <person name="Sato S."/>
            <person name="Yoshikawa S."/>
            <person name="Yamada K."/>
            <person name="Nakamura Y."/>
            <person name="Ichinomiya M."/>
            <person name="Sato N."/>
            <person name="Blanc-Mathieu R."/>
            <person name="Endo H."/>
            <person name="Kuwata A."/>
            <person name="Ogata H."/>
        </authorList>
    </citation>
    <scope>NUCLEOTIDE SEQUENCE [LARGE SCALE GENOMIC DNA]</scope>
</reference>
<keyword evidence="4" id="KW-1185">Reference proteome</keyword>
<dbReference type="PROSITE" id="PS50195">
    <property type="entry name" value="PX"/>
    <property type="match status" value="1"/>
</dbReference>
<proteinExistence type="predicted"/>
<dbReference type="Gene3D" id="3.30.1520.10">
    <property type="entry name" value="Phox-like domain"/>
    <property type="match status" value="1"/>
</dbReference>
<dbReference type="EMBL" id="BRYA01000627">
    <property type="protein sequence ID" value="GMI26377.1"/>
    <property type="molecule type" value="Genomic_DNA"/>
</dbReference>
<dbReference type="PROSITE" id="PS50096">
    <property type="entry name" value="IQ"/>
    <property type="match status" value="1"/>
</dbReference>